<dbReference type="SUPFAM" id="SSF52038">
    <property type="entry name" value="Barstar-related"/>
    <property type="match status" value="1"/>
</dbReference>
<dbReference type="InterPro" id="IPR035905">
    <property type="entry name" value="Barstar-like_sf"/>
</dbReference>
<keyword evidence="4" id="KW-1185">Reference proteome</keyword>
<dbReference type="Pfam" id="PF01337">
    <property type="entry name" value="Barstar"/>
    <property type="match status" value="1"/>
</dbReference>
<name>A0ABU9E3L7_9FLAO</name>
<proteinExistence type="inferred from homology"/>
<organism evidence="3 4">
    <name type="scientific">Flavobacterium buctense</name>
    <dbReference type="NCBI Taxonomy" id="1648146"/>
    <lineage>
        <taxon>Bacteria</taxon>
        <taxon>Pseudomonadati</taxon>
        <taxon>Bacteroidota</taxon>
        <taxon>Flavobacteriia</taxon>
        <taxon>Flavobacteriales</taxon>
        <taxon>Flavobacteriaceae</taxon>
        <taxon>Flavobacterium</taxon>
    </lineage>
</organism>
<evidence type="ECO:0000313" key="3">
    <source>
        <dbReference type="EMBL" id="MEK8181258.1"/>
    </source>
</evidence>
<dbReference type="Proteomes" id="UP001491349">
    <property type="component" value="Unassembled WGS sequence"/>
</dbReference>
<comment type="caution">
    <text evidence="3">The sequence shown here is derived from an EMBL/GenBank/DDBJ whole genome shotgun (WGS) entry which is preliminary data.</text>
</comment>
<protein>
    <submittedName>
        <fullName evidence="3">Barstar family protein</fullName>
    </submittedName>
</protein>
<dbReference type="RefSeq" id="WP_187661321.1">
    <property type="nucleotide sequence ID" value="NZ_JACTAB010000022.1"/>
</dbReference>
<reference evidence="3 4" key="1">
    <citation type="submission" date="2024-04" db="EMBL/GenBank/DDBJ databases">
        <title>draft genome sequnece of Flavobacterium buctense JCM 30750.</title>
        <authorList>
            <person name="Kim D.-U."/>
        </authorList>
    </citation>
    <scope>NUCLEOTIDE SEQUENCE [LARGE SCALE GENOMIC DNA]</scope>
    <source>
        <strain evidence="3 4">JCM 30750</strain>
    </source>
</reference>
<accession>A0ABU9E3L7</accession>
<evidence type="ECO:0000256" key="1">
    <source>
        <dbReference type="ARBA" id="ARBA00006845"/>
    </source>
</evidence>
<feature type="domain" description="Barstar (barnase inhibitor)" evidence="2">
    <location>
        <begin position="51"/>
        <end position="127"/>
    </location>
</feature>
<comment type="similarity">
    <text evidence="1">Belongs to the barstar family.</text>
</comment>
<evidence type="ECO:0000259" key="2">
    <source>
        <dbReference type="Pfam" id="PF01337"/>
    </source>
</evidence>
<sequence>MENLENSPEKWKKLRDEKVDLGIMGKGFLSLYYKEDIINYDIDLLQKKKYKIVEFDCNDINSDIELHFALQGKQNFLDYVGENFAALDDCLIDYEIDNNGVVVVFRHLNNLDLESIYSLLDIFATHARRKFVIGQKLLVLIQVDNPKFKIIQPIGAVNFYLWNDKEWFEGERL</sequence>
<evidence type="ECO:0000313" key="4">
    <source>
        <dbReference type="Proteomes" id="UP001491349"/>
    </source>
</evidence>
<dbReference type="EMBL" id="JBBPCB010000017">
    <property type="protein sequence ID" value="MEK8181258.1"/>
    <property type="molecule type" value="Genomic_DNA"/>
</dbReference>
<gene>
    <name evidence="3" type="ORF">WMW71_13000</name>
</gene>
<dbReference type="InterPro" id="IPR000468">
    <property type="entry name" value="Barstar"/>
</dbReference>
<dbReference type="Gene3D" id="3.30.370.10">
    <property type="entry name" value="Barstar-like"/>
    <property type="match status" value="1"/>
</dbReference>